<accession>A0AB39W8L2</accession>
<dbReference type="PANTHER" id="PTHR42760">
    <property type="entry name" value="SHORT-CHAIN DEHYDROGENASES/REDUCTASES FAMILY MEMBER"/>
    <property type="match status" value="1"/>
</dbReference>
<dbReference type="PANTHER" id="PTHR42760:SF124">
    <property type="entry name" value="SHORT-CHAIN DEHYDROGENASE_REDUCTASE"/>
    <property type="match status" value="1"/>
</dbReference>
<keyword evidence="2" id="KW-0560">Oxidoreductase</keyword>
<dbReference type="EMBL" id="CP165625">
    <property type="protein sequence ID" value="XDU96988.1"/>
    <property type="molecule type" value="Genomic_DNA"/>
</dbReference>
<dbReference type="GO" id="GO:0016616">
    <property type="term" value="F:oxidoreductase activity, acting on the CH-OH group of donors, NAD or NADP as acceptor"/>
    <property type="evidence" value="ECO:0007669"/>
    <property type="project" value="TreeGrafter"/>
</dbReference>
<dbReference type="InterPro" id="IPR002347">
    <property type="entry name" value="SDR_fam"/>
</dbReference>
<evidence type="ECO:0000313" key="2">
    <source>
        <dbReference type="EMBL" id="XDU96988.1"/>
    </source>
</evidence>
<dbReference type="PRINTS" id="PR00081">
    <property type="entry name" value="GDHRDH"/>
</dbReference>
<dbReference type="SUPFAM" id="SSF51735">
    <property type="entry name" value="NAD(P)-binding Rossmann-fold domains"/>
    <property type="match status" value="1"/>
</dbReference>
<sequence>MTPKKNNQRLLGKTAIVTGIGAGIGKGCALLFAREGANVFGCDINATAAKATLEIARQEGLSMQSFHPSDLTKEKDVELLMEKAVEAFGGIDIVVNAAAFCAFEWIEDLDYETTWKRSIAGELDIVFLSCQKAWKYLKINGGSIINFASANARQALKGSPALVHCATKGAVYSMSIQMAMEGGQHNIRVNTISPGLVHTEATSHLVNDPEIRPFLNDKHMIGRIGTPDDIAYAALYLASDESSWVTGADFPIDGGASKW</sequence>
<protein>
    <submittedName>
        <fullName evidence="2">SDR family NAD(P)-dependent oxidoreductase</fullName>
        <ecNumber evidence="2">1.1.1.-</ecNumber>
    </submittedName>
</protein>
<dbReference type="EC" id="1.1.1.-" evidence="2"/>
<name>A0AB39W8L2_9FLAO</name>
<dbReference type="RefSeq" id="WP_369753979.1">
    <property type="nucleotide sequence ID" value="NZ_CP165625.1"/>
</dbReference>
<comment type="similarity">
    <text evidence="1">Belongs to the short-chain dehydrogenases/reductases (SDR) family.</text>
</comment>
<evidence type="ECO:0000256" key="1">
    <source>
        <dbReference type="ARBA" id="ARBA00006484"/>
    </source>
</evidence>
<dbReference type="PRINTS" id="PR00080">
    <property type="entry name" value="SDRFAMILY"/>
</dbReference>
<dbReference type="FunFam" id="3.40.50.720:FF:000084">
    <property type="entry name" value="Short-chain dehydrogenase reductase"/>
    <property type="match status" value="1"/>
</dbReference>
<organism evidence="2">
    <name type="scientific">Flavobacterium sp. WC2409</name>
    <dbReference type="NCBI Taxonomy" id="3234139"/>
    <lineage>
        <taxon>Bacteria</taxon>
        <taxon>Pseudomonadati</taxon>
        <taxon>Bacteroidota</taxon>
        <taxon>Flavobacteriia</taxon>
        <taxon>Flavobacteriales</taxon>
        <taxon>Flavobacteriaceae</taxon>
        <taxon>Flavobacterium</taxon>
    </lineage>
</organism>
<dbReference type="AlphaFoldDB" id="A0AB39W8L2"/>
<dbReference type="CDD" id="cd05233">
    <property type="entry name" value="SDR_c"/>
    <property type="match status" value="1"/>
</dbReference>
<gene>
    <name evidence="2" type="ORF">AB3G34_07700</name>
</gene>
<dbReference type="Pfam" id="PF13561">
    <property type="entry name" value="adh_short_C2"/>
    <property type="match status" value="1"/>
</dbReference>
<dbReference type="InterPro" id="IPR036291">
    <property type="entry name" value="NAD(P)-bd_dom_sf"/>
</dbReference>
<dbReference type="Gene3D" id="3.40.50.720">
    <property type="entry name" value="NAD(P)-binding Rossmann-like Domain"/>
    <property type="match status" value="1"/>
</dbReference>
<proteinExistence type="inferred from homology"/>
<reference evidence="2" key="1">
    <citation type="submission" date="2024-07" db="EMBL/GenBank/DDBJ databases">
        <authorList>
            <person name="Biller S.J."/>
        </authorList>
    </citation>
    <scope>NUCLEOTIDE SEQUENCE</scope>
    <source>
        <strain evidence="2">WC2409</strain>
    </source>
</reference>